<dbReference type="PANTHER" id="PTHR47992">
    <property type="entry name" value="PROTEIN PHOSPHATASE"/>
    <property type="match status" value="1"/>
</dbReference>
<feature type="compositionally biased region" description="Low complexity" evidence="1">
    <location>
        <begin position="351"/>
        <end position="366"/>
    </location>
</feature>
<dbReference type="SMART" id="SM00331">
    <property type="entry name" value="PP2C_SIG"/>
    <property type="match status" value="1"/>
</dbReference>
<dbReference type="InterPro" id="IPR015655">
    <property type="entry name" value="PP2C"/>
</dbReference>
<dbReference type="Pfam" id="PF13672">
    <property type="entry name" value="PP2C_2"/>
    <property type="match status" value="1"/>
</dbReference>
<dbReference type="RefSeq" id="WP_140010331.1">
    <property type="nucleotide sequence ID" value="NZ_JBHMDG010000016.1"/>
</dbReference>
<dbReference type="Pfam" id="PF12773">
    <property type="entry name" value="DZR"/>
    <property type="match status" value="1"/>
</dbReference>
<sequence>MTCPHCAEPLADGAAFCEACGKPVGTAPAPVAAPVDVSQEASPFEMTAATRGPGARAAVAGGGPRPCFQCGAEVGPDGYCGSCGTKQPSERDHFREQPVPWVAGVCDRGLRHSRNEDAMALHAQAPDRAVLVVLDGVSNTDDSHVASLAGAKAARDVLFTPLPAGMGTDESRNAAVARVFAESVRAAQSAIVALTPEGSTKPPSATYVVGVLEGSRLHVANIGDSRAYWLPDGQPGVQLSVDDSVAQVQIAAGMDRKAAEEGPQGHAITRWLGIDAPDLVPHLTETTVTGPGWLLVCSDGLWNYASEPAQLAEQVAAAATDDPMALAVALVAFANGRGGMDNITVALARVGPPAGTPTGTPAGTTGHDSATDEGETHG</sequence>
<gene>
    <name evidence="3" type="ORF">ACFFRI_14035</name>
</gene>
<name>A0ABV5KET5_9ACTN</name>
<proteinExistence type="predicted"/>
<evidence type="ECO:0000259" key="2">
    <source>
        <dbReference type="PROSITE" id="PS51746"/>
    </source>
</evidence>
<dbReference type="SMART" id="SM00332">
    <property type="entry name" value="PP2Cc"/>
    <property type="match status" value="1"/>
</dbReference>
<dbReference type="PROSITE" id="PS51746">
    <property type="entry name" value="PPM_2"/>
    <property type="match status" value="1"/>
</dbReference>
<dbReference type="InterPro" id="IPR001932">
    <property type="entry name" value="PPM-type_phosphatase-like_dom"/>
</dbReference>
<evidence type="ECO:0000313" key="4">
    <source>
        <dbReference type="Proteomes" id="UP001589750"/>
    </source>
</evidence>
<accession>A0ABV5KET5</accession>
<dbReference type="Gene3D" id="3.60.40.10">
    <property type="entry name" value="PPM-type phosphatase domain"/>
    <property type="match status" value="1"/>
</dbReference>
<protein>
    <submittedName>
        <fullName evidence="3">Protein phosphatase 2C domain-containing protein</fullName>
    </submittedName>
</protein>
<feature type="region of interest" description="Disordered" evidence="1">
    <location>
        <begin position="351"/>
        <end position="378"/>
    </location>
</feature>
<dbReference type="SUPFAM" id="SSF81606">
    <property type="entry name" value="PP2C-like"/>
    <property type="match status" value="1"/>
</dbReference>
<organism evidence="3 4">
    <name type="scientific">Nocardioides plantarum</name>
    <dbReference type="NCBI Taxonomy" id="29299"/>
    <lineage>
        <taxon>Bacteria</taxon>
        <taxon>Bacillati</taxon>
        <taxon>Actinomycetota</taxon>
        <taxon>Actinomycetes</taxon>
        <taxon>Propionibacteriales</taxon>
        <taxon>Nocardioidaceae</taxon>
        <taxon>Nocardioides</taxon>
    </lineage>
</organism>
<evidence type="ECO:0000256" key="1">
    <source>
        <dbReference type="SAM" id="MobiDB-lite"/>
    </source>
</evidence>
<evidence type="ECO:0000313" key="3">
    <source>
        <dbReference type="EMBL" id="MFB9314169.1"/>
    </source>
</evidence>
<comment type="caution">
    <text evidence="3">The sequence shown here is derived from an EMBL/GenBank/DDBJ whole genome shotgun (WGS) entry which is preliminary data.</text>
</comment>
<dbReference type="InterPro" id="IPR036457">
    <property type="entry name" value="PPM-type-like_dom_sf"/>
</dbReference>
<feature type="domain" description="PPM-type phosphatase" evidence="2">
    <location>
        <begin position="142"/>
        <end position="350"/>
    </location>
</feature>
<reference evidence="3 4" key="1">
    <citation type="submission" date="2024-09" db="EMBL/GenBank/DDBJ databases">
        <authorList>
            <person name="Sun Q."/>
            <person name="Mori K."/>
        </authorList>
    </citation>
    <scope>NUCLEOTIDE SEQUENCE [LARGE SCALE GENOMIC DNA]</scope>
    <source>
        <strain evidence="3 4">JCM 9626</strain>
    </source>
</reference>
<dbReference type="Proteomes" id="UP001589750">
    <property type="component" value="Unassembled WGS sequence"/>
</dbReference>
<keyword evidence="4" id="KW-1185">Reference proteome</keyword>
<dbReference type="CDD" id="cd00143">
    <property type="entry name" value="PP2Cc"/>
    <property type="match status" value="1"/>
</dbReference>
<dbReference type="InterPro" id="IPR025874">
    <property type="entry name" value="DZR"/>
</dbReference>
<dbReference type="EMBL" id="JBHMDG010000016">
    <property type="protein sequence ID" value="MFB9314169.1"/>
    <property type="molecule type" value="Genomic_DNA"/>
</dbReference>